<dbReference type="STRING" id="1314674.A0A0D7ATH0"/>
<dbReference type="OrthoDB" id="1879366at2759"/>
<evidence type="ECO:0000313" key="8">
    <source>
        <dbReference type="Proteomes" id="UP000054007"/>
    </source>
</evidence>
<evidence type="ECO:0000259" key="6">
    <source>
        <dbReference type="SMART" id="SM00829"/>
    </source>
</evidence>
<dbReference type="Pfam" id="PF00107">
    <property type="entry name" value="ADH_zinc_N"/>
    <property type="match status" value="1"/>
</dbReference>
<evidence type="ECO:0000256" key="2">
    <source>
        <dbReference type="ARBA" id="ARBA00022723"/>
    </source>
</evidence>
<dbReference type="Gene3D" id="3.90.180.10">
    <property type="entry name" value="Medium-chain alcohol dehydrogenases, catalytic domain"/>
    <property type="match status" value="1"/>
</dbReference>
<dbReference type="GO" id="GO:0008270">
    <property type="term" value="F:zinc ion binding"/>
    <property type="evidence" value="ECO:0007669"/>
    <property type="project" value="InterPro"/>
</dbReference>
<dbReference type="FunFam" id="3.40.50.720:FF:000022">
    <property type="entry name" value="Cinnamyl alcohol dehydrogenase"/>
    <property type="match status" value="1"/>
</dbReference>
<dbReference type="InterPro" id="IPR020843">
    <property type="entry name" value="ER"/>
</dbReference>
<dbReference type="PROSITE" id="PS00065">
    <property type="entry name" value="D_2_HYDROXYACID_DH_1"/>
    <property type="match status" value="1"/>
</dbReference>
<sequence length="337" mass="36544">MVYSGITFTGSPSGEITNSIFTRDSLDAHEVLVKITHSGLCGTDLHVVNSERALGHEGIGIVSDVGVSVSRVCVGDRIGWGFIHSTCGRCKFCITGRDQYCTDMRDYFNSNQDQGSLGEIAILKEDWLFKIPEGLSSEHAAPLMCAGATVFTPLLEHCKPTDRVGIVGVGGLGHLAIQLASRMGCDVVVFSGSCSKRKEAMAMGASEFHATAGTNDFSQLNMSAPVDRLIVTTASLPDWEQYFKVLAANATIIPITAAFGLKMEFPFMQFLMKGYHVVGSIIAGRAVHEAMLEFCARNKVFPIIEKFPLTQEGVADAVRKLQEGKMRYRGVLLHDAQ</sequence>
<organism evidence="7 8">
    <name type="scientific">Cylindrobasidium torrendii FP15055 ss-10</name>
    <dbReference type="NCBI Taxonomy" id="1314674"/>
    <lineage>
        <taxon>Eukaryota</taxon>
        <taxon>Fungi</taxon>
        <taxon>Dikarya</taxon>
        <taxon>Basidiomycota</taxon>
        <taxon>Agaricomycotina</taxon>
        <taxon>Agaricomycetes</taxon>
        <taxon>Agaricomycetidae</taxon>
        <taxon>Agaricales</taxon>
        <taxon>Marasmiineae</taxon>
        <taxon>Physalacriaceae</taxon>
        <taxon>Cylindrobasidium</taxon>
    </lineage>
</organism>
<reference evidence="7 8" key="1">
    <citation type="journal article" date="2015" name="Fungal Genet. Biol.">
        <title>Evolution of novel wood decay mechanisms in Agaricales revealed by the genome sequences of Fistulina hepatica and Cylindrobasidium torrendii.</title>
        <authorList>
            <person name="Floudas D."/>
            <person name="Held B.W."/>
            <person name="Riley R."/>
            <person name="Nagy L.G."/>
            <person name="Koehler G."/>
            <person name="Ransdell A.S."/>
            <person name="Younus H."/>
            <person name="Chow J."/>
            <person name="Chiniquy J."/>
            <person name="Lipzen A."/>
            <person name="Tritt A."/>
            <person name="Sun H."/>
            <person name="Haridas S."/>
            <person name="LaButti K."/>
            <person name="Ohm R.A."/>
            <person name="Kues U."/>
            <person name="Blanchette R.A."/>
            <person name="Grigoriev I.V."/>
            <person name="Minto R.E."/>
            <person name="Hibbett D.S."/>
        </authorList>
    </citation>
    <scope>NUCLEOTIDE SEQUENCE [LARGE SCALE GENOMIC DNA]</scope>
    <source>
        <strain evidence="7 8">FP15055 ss-10</strain>
    </source>
</reference>
<comment type="similarity">
    <text evidence="5">Belongs to the zinc-containing alcohol dehydrogenase family.</text>
</comment>
<evidence type="ECO:0000256" key="3">
    <source>
        <dbReference type="ARBA" id="ARBA00022833"/>
    </source>
</evidence>
<keyword evidence="4" id="KW-0560">Oxidoreductase</keyword>
<dbReference type="InterPro" id="IPR013154">
    <property type="entry name" value="ADH-like_N"/>
</dbReference>
<dbReference type="Pfam" id="PF08240">
    <property type="entry name" value="ADH_N"/>
    <property type="match status" value="1"/>
</dbReference>
<comment type="cofactor">
    <cofactor evidence="1 5">
        <name>Zn(2+)</name>
        <dbReference type="ChEBI" id="CHEBI:29105"/>
    </cofactor>
</comment>
<dbReference type="InterPro" id="IPR047109">
    <property type="entry name" value="CAD-like"/>
</dbReference>
<dbReference type="InterPro" id="IPR036291">
    <property type="entry name" value="NAD(P)-bd_dom_sf"/>
</dbReference>
<dbReference type="Gene3D" id="3.40.50.720">
    <property type="entry name" value="NAD(P)-binding Rossmann-like Domain"/>
    <property type="match status" value="1"/>
</dbReference>
<dbReference type="AlphaFoldDB" id="A0A0D7ATH0"/>
<feature type="domain" description="Enoyl reductase (ER)" evidence="6">
    <location>
        <begin position="14"/>
        <end position="332"/>
    </location>
</feature>
<protein>
    <submittedName>
        <fullName evidence="7">GroES-like protein</fullName>
    </submittedName>
</protein>
<dbReference type="GO" id="GO:0016616">
    <property type="term" value="F:oxidoreductase activity, acting on the CH-OH group of donors, NAD or NADP as acceptor"/>
    <property type="evidence" value="ECO:0007669"/>
    <property type="project" value="InterPro"/>
</dbReference>
<dbReference type="EMBL" id="KN880925">
    <property type="protein sequence ID" value="KIY61517.1"/>
    <property type="molecule type" value="Genomic_DNA"/>
</dbReference>
<dbReference type="CDD" id="cd05283">
    <property type="entry name" value="CAD1"/>
    <property type="match status" value="1"/>
</dbReference>
<dbReference type="PANTHER" id="PTHR42683">
    <property type="entry name" value="ALDEHYDE REDUCTASE"/>
    <property type="match status" value="1"/>
</dbReference>
<evidence type="ECO:0000313" key="7">
    <source>
        <dbReference type="EMBL" id="KIY61517.1"/>
    </source>
</evidence>
<accession>A0A0D7ATH0</accession>
<evidence type="ECO:0000256" key="1">
    <source>
        <dbReference type="ARBA" id="ARBA00001947"/>
    </source>
</evidence>
<keyword evidence="3 5" id="KW-0862">Zinc</keyword>
<proteinExistence type="inferred from homology"/>
<dbReference type="PROSITE" id="PS00059">
    <property type="entry name" value="ADH_ZINC"/>
    <property type="match status" value="1"/>
</dbReference>
<dbReference type="InterPro" id="IPR002328">
    <property type="entry name" value="ADH_Zn_CS"/>
</dbReference>
<dbReference type="InterPro" id="IPR013149">
    <property type="entry name" value="ADH-like_C"/>
</dbReference>
<dbReference type="InterPro" id="IPR029752">
    <property type="entry name" value="D-isomer_DH_CS1"/>
</dbReference>
<dbReference type="InterPro" id="IPR011032">
    <property type="entry name" value="GroES-like_sf"/>
</dbReference>
<evidence type="ECO:0000256" key="5">
    <source>
        <dbReference type="RuleBase" id="RU361277"/>
    </source>
</evidence>
<dbReference type="SMART" id="SM00829">
    <property type="entry name" value="PKS_ER"/>
    <property type="match status" value="1"/>
</dbReference>
<keyword evidence="2 5" id="KW-0479">Metal-binding</keyword>
<evidence type="ECO:0000256" key="4">
    <source>
        <dbReference type="ARBA" id="ARBA00023002"/>
    </source>
</evidence>
<dbReference type="SUPFAM" id="SSF51735">
    <property type="entry name" value="NAD(P)-binding Rossmann-fold domains"/>
    <property type="match status" value="1"/>
</dbReference>
<name>A0A0D7ATH0_9AGAR</name>
<keyword evidence="8" id="KW-1185">Reference proteome</keyword>
<dbReference type="Proteomes" id="UP000054007">
    <property type="component" value="Unassembled WGS sequence"/>
</dbReference>
<dbReference type="SUPFAM" id="SSF50129">
    <property type="entry name" value="GroES-like"/>
    <property type="match status" value="1"/>
</dbReference>
<gene>
    <name evidence="7" type="ORF">CYLTODRAFT_459800</name>
</gene>